<gene>
    <name evidence="1" type="ORF">GCM10022262_39720</name>
</gene>
<keyword evidence="2" id="KW-1185">Reference proteome</keyword>
<comment type="caution">
    <text evidence="1">The sequence shown here is derived from an EMBL/GenBank/DDBJ whole genome shotgun (WGS) entry which is preliminary data.</text>
</comment>
<protein>
    <submittedName>
        <fullName evidence="1">Uncharacterized protein</fullName>
    </submittedName>
</protein>
<dbReference type="EMBL" id="BAABBA010000033">
    <property type="protein sequence ID" value="GAA3511622.1"/>
    <property type="molecule type" value="Genomic_DNA"/>
</dbReference>
<reference evidence="2" key="1">
    <citation type="journal article" date="2019" name="Int. J. Syst. Evol. Microbiol.">
        <title>The Global Catalogue of Microorganisms (GCM) 10K type strain sequencing project: providing services to taxonomists for standard genome sequencing and annotation.</title>
        <authorList>
            <consortium name="The Broad Institute Genomics Platform"/>
            <consortium name="The Broad Institute Genome Sequencing Center for Infectious Disease"/>
            <person name="Wu L."/>
            <person name="Ma J."/>
        </authorList>
    </citation>
    <scope>NUCLEOTIDE SEQUENCE [LARGE SCALE GENOMIC DNA]</scope>
    <source>
        <strain evidence="2">JCM 17459</strain>
    </source>
</reference>
<accession>A0ABP6UMW7</accession>
<proteinExistence type="predicted"/>
<organism evidence="1 2">
    <name type="scientific">Georgenia daeguensis</name>
    <dbReference type="NCBI Taxonomy" id="908355"/>
    <lineage>
        <taxon>Bacteria</taxon>
        <taxon>Bacillati</taxon>
        <taxon>Actinomycetota</taxon>
        <taxon>Actinomycetes</taxon>
        <taxon>Micrococcales</taxon>
        <taxon>Bogoriellaceae</taxon>
        <taxon>Georgenia</taxon>
    </lineage>
</organism>
<evidence type="ECO:0000313" key="2">
    <source>
        <dbReference type="Proteomes" id="UP001499841"/>
    </source>
</evidence>
<dbReference type="Proteomes" id="UP001499841">
    <property type="component" value="Unassembled WGS sequence"/>
</dbReference>
<evidence type="ECO:0000313" key="1">
    <source>
        <dbReference type="EMBL" id="GAA3511622.1"/>
    </source>
</evidence>
<sequence length="150" mass="16463">MEPEYGWQRMLTHNGRFVVEVSLSTRAAVGSGKLRPIQSGMRSNWLHEATGRILEGPIILQGGVRSLRPGEVGQLAIHPFRPQDWAGISEDSELGLLSARQTVVGNARAISVVDMPDRAEIDLSWLEPPSPPGSNWLTRRSGSLNERLAC</sequence>
<name>A0ABP6UMW7_9MICO</name>
<dbReference type="RefSeq" id="WP_345045170.1">
    <property type="nucleotide sequence ID" value="NZ_BAABBA010000033.1"/>
</dbReference>